<dbReference type="Proteomes" id="UP000265200">
    <property type="component" value="Chromosome 13"/>
</dbReference>
<accession>A0A3P9J8U8</accession>
<reference evidence="6 7" key="2">
    <citation type="submission" date="2017-04" db="EMBL/GenBank/DDBJ databases">
        <title>CpG methylation of centromeres and impact of large insertions on vertebrate speciation.</title>
        <authorList>
            <person name="Ichikawa K."/>
            <person name="Yoshimura J."/>
            <person name="Morishita S."/>
        </authorList>
    </citation>
    <scope>NUCLEOTIDE SEQUENCE</scope>
    <source>
        <strain evidence="6 7">HSOK</strain>
    </source>
</reference>
<keyword evidence="1" id="KW-0479">Metal-binding</keyword>
<evidence type="ECO:0000313" key="7">
    <source>
        <dbReference type="Proteomes" id="UP000265200"/>
    </source>
</evidence>
<evidence type="ECO:0000256" key="2">
    <source>
        <dbReference type="ARBA" id="ARBA00022771"/>
    </source>
</evidence>
<keyword evidence="3" id="KW-0862">Zinc</keyword>
<evidence type="ECO:0000313" key="6">
    <source>
        <dbReference type="Ensembl" id="ENSORLP00015028700.1"/>
    </source>
</evidence>
<proteinExistence type="predicted"/>
<dbReference type="SMART" id="SM00184">
    <property type="entry name" value="RING"/>
    <property type="match status" value="1"/>
</dbReference>
<reference evidence="6" key="4">
    <citation type="submission" date="2025-09" db="UniProtKB">
        <authorList>
            <consortium name="Ensembl"/>
        </authorList>
    </citation>
    <scope>IDENTIFICATION</scope>
    <source>
        <strain evidence="6">HSOK</strain>
    </source>
</reference>
<dbReference type="Gene3D" id="3.30.40.10">
    <property type="entry name" value="Zinc/RING finger domain, C3HC4 (zinc finger)"/>
    <property type="match status" value="1"/>
</dbReference>
<dbReference type="GO" id="GO:0008270">
    <property type="term" value="F:zinc ion binding"/>
    <property type="evidence" value="ECO:0007669"/>
    <property type="project" value="UniProtKB-KW"/>
</dbReference>
<dbReference type="SUPFAM" id="SSF57850">
    <property type="entry name" value="RING/U-box"/>
    <property type="match status" value="1"/>
</dbReference>
<dbReference type="AlphaFoldDB" id="A0A3P9J8U8"/>
<dbReference type="InterPro" id="IPR017907">
    <property type="entry name" value="Znf_RING_CS"/>
</dbReference>
<reference key="1">
    <citation type="journal article" date="2007" name="Nature">
        <title>The medaka draft genome and insights into vertebrate genome evolution.</title>
        <authorList>
            <person name="Kasahara M."/>
            <person name="Naruse K."/>
            <person name="Sasaki S."/>
            <person name="Nakatani Y."/>
            <person name="Qu W."/>
            <person name="Ahsan B."/>
            <person name="Yamada T."/>
            <person name="Nagayasu Y."/>
            <person name="Doi K."/>
            <person name="Kasai Y."/>
            <person name="Jindo T."/>
            <person name="Kobayashi D."/>
            <person name="Shimada A."/>
            <person name="Toyoda A."/>
            <person name="Kuroki Y."/>
            <person name="Fujiyama A."/>
            <person name="Sasaki T."/>
            <person name="Shimizu A."/>
            <person name="Asakawa S."/>
            <person name="Shimizu N."/>
            <person name="Hashimoto S."/>
            <person name="Yang J."/>
            <person name="Lee Y."/>
            <person name="Matsushima K."/>
            <person name="Sugano S."/>
            <person name="Sakaizumi M."/>
            <person name="Narita T."/>
            <person name="Ohishi K."/>
            <person name="Haga S."/>
            <person name="Ohta F."/>
            <person name="Nomoto H."/>
            <person name="Nogata K."/>
            <person name="Morishita T."/>
            <person name="Endo T."/>
            <person name="Shin-I T."/>
            <person name="Takeda H."/>
            <person name="Morishita S."/>
            <person name="Kohara Y."/>
        </authorList>
    </citation>
    <scope>NUCLEOTIDE SEQUENCE [LARGE SCALE GENOMIC DNA]</scope>
    <source>
        <strain>Hd-rR</strain>
    </source>
</reference>
<sequence>TAGFNRGSSVMSEAWTGEDSFACPVCLDVLKDPTTLPCGHSYCLSCIQSHWDKERSKGQYSCPQCRQIFNPRPSLARSTVLAEAMEKLRTNSIKERSSTASAPSAHHQCLSMKRSYQLWAKEGSAYPQLPPVEAKLCPQHNGLWISPGREPLLLGGGVDRQEGESLRTGWNPVLDPILSGFSDRFGLFR</sequence>
<dbReference type="Pfam" id="PF15227">
    <property type="entry name" value="zf-C3HC4_4"/>
    <property type="match status" value="1"/>
</dbReference>
<evidence type="ECO:0000256" key="3">
    <source>
        <dbReference type="ARBA" id="ARBA00022833"/>
    </source>
</evidence>
<organism evidence="6 7">
    <name type="scientific">Oryzias latipes</name>
    <name type="common">Japanese rice fish</name>
    <name type="synonym">Japanese killifish</name>
    <dbReference type="NCBI Taxonomy" id="8090"/>
    <lineage>
        <taxon>Eukaryota</taxon>
        <taxon>Metazoa</taxon>
        <taxon>Chordata</taxon>
        <taxon>Craniata</taxon>
        <taxon>Vertebrata</taxon>
        <taxon>Euteleostomi</taxon>
        <taxon>Actinopterygii</taxon>
        <taxon>Neopterygii</taxon>
        <taxon>Teleostei</taxon>
        <taxon>Neoteleostei</taxon>
        <taxon>Acanthomorphata</taxon>
        <taxon>Ovalentaria</taxon>
        <taxon>Atherinomorphae</taxon>
        <taxon>Beloniformes</taxon>
        <taxon>Adrianichthyidae</taxon>
        <taxon>Oryziinae</taxon>
        <taxon>Oryzias</taxon>
    </lineage>
</organism>
<evidence type="ECO:0000256" key="1">
    <source>
        <dbReference type="ARBA" id="ARBA00022723"/>
    </source>
</evidence>
<evidence type="ECO:0000259" key="5">
    <source>
        <dbReference type="PROSITE" id="PS50089"/>
    </source>
</evidence>
<dbReference type="InterPro" id="IPR001841">
    <property type="entry name" value="Znf_RING"/>
</dbReference>
<dbReference type="PANTHER" id="PTHR25465:SF14">
    <property type="entry name" value="E3 UBIQUITIN-PROTEIN LIGASE TRIM65"/>
    <property type="match status" value="1"/>
</dbReference>
<name>A0A3P9J8U8_ORYLA</name>
<evidence type="ECO:0000256" key="4">
    <source>
        <dbReference type="PROSITE-ProRule" id="PRU00175"/>
    </source>
</evidence>
<dbReference type="PROSITE" id="PS00518">
    <property type="entry name" value="ZF_RING_1"/>
    <property type="match status" value="1"/>
</dbReference>
<dbReference type="InterPro" id="IPR013083">
    <property type="entry name" value="Znf_RING/FYVE/PHD"/>
</dbReference>
<protein>
    <recommendedName>
        <fullName evidence="5">RING-type domain-containing protein</fullName>
    </recommendedName>
</protein>
<dbReference type="InterPro" id="IPR051051">
    <property type="entry name" value="E3_ubiq-ligase_TRIM/RNF"/>
</dbReference>
<dbReference type="PROSITE" id="PS50089">
    <property type="entry name" value="ZF_RING_2"/>
    <property type="match status" value="1"/>
</dbReference>
<keyword evidence="2 4" id="KW-0863">Zinc-finger</keyword>
<dbReference type="Ensembl" id="ENSORLT00015017283.1">
    <property type="protein sequence ID" value="ENSORLP00015028700.1"/>
    <property type="gene ID" value="ENSORLG00015011461.1"/>
</dbReference>
<reference evidence="6" key="3">
    <citation type="submission" date="2025-08" db="UniProtKB">
        <authorList>
            <consortium name="Ensembl"/>
        </authorList>
    </citation>
    <scope>IDENTIFICATION</scope>
    <source>
        <strain evidence="6">HSOK</strain>
    </source>
</reference>
<dbReference type="PANTHER" id="PTHR25465">
    <property type="entry name" value="B-BOX DOMAIN CONTAINING"/>
    <property type="match status" value="1"/>
</dbReference>
<feature type="domain" description="RING-type" evidence="5">
    <location>
        <begin position="23"/>
        <end position="66"/>
    </location>
</feature>